<keyword evidence="2" id="KW-0813">Transport</keyword>
<comment type="subcellular location">
    <subcellularLocation>
        <location evidence="1">Nucleus</location>
        <location evidence="1">Nuclear pore complex</location>
    </subcellularLocation>
</comment>
<evidence type="ECO:0000256" key="2">
    <source>
        <dbReference type="ARBA" id="ARBA00022448"/>
    </source>
</evidence>
<evidence type="ECO:0000256" key="1">
    <source>
        <dbReference type="ARBA" id="ARBA00004567"/>
    </source>
</evidence>
<dbReference type="GO" id="GO:0006406">
    <property type="term" value="P:mRNA export from nucleus"/>
    <property type="evidence" value="ECO:0007669"/>
    <property type="project" value="TreeGrafter"/>
</dbReference>
<feature type="non-terminal residue" evidence="8">
    <location>
        <position position="1"/>
    </location>
</feature>
<keyword evidence="7" id="KW-0539">Nucleus</keyword>
<sequence length="697" mass="78475">KKSMACSYHKPCKSFLKEIQSEIQETTSNESIKDLLTVNNDILLYWSEIQKCIYSISVSKFMQELTNKLGDDEYQVLRTSHSPLFDVSSIKCSITGYHALVYGEHGIGLIELPRKWGEAGNYEGGKAVIHCKMSLVDESYYVHHSSLKIIQCHWYSGSPNDGHIVVLTNDNSIRFYDTSYPEQPILRISLFNIAGNPNKSCGSFASACGDAAVDFDIALPKIDKKGNEVYPIYVMQESGDVWVLNCKFTQNRLQVEHEGPLIMNPPSQDNYGCDYSSLLCMETVPTTIMIASKNGVIHHCLVLEDTNDNIQNDGAKDDLDEIFVRSSDALFVYESVQLDLTLVPSPDLENESKVSDFLLKKDKNQTGNYIALSNGGVHFINLPWIDDISAMVENDLNCEEVLFETPAEVSYLLCTQPSINSLCSAINGCVLANENILCLLHSGEFTKLSIPKSSPHILESKNFNTSVCKFNSPLRQLRGLGSFDTHIAKILKRNSSLPLIRSGEGNRTLPADEYYRLLTATTQILREEYLQKMIHAKIELEKRVKILSVKKEEQIAEIDTLQNLDLDEVCENLAVKLESAQEKMGRIVDRLDIVLRSIRTSAPVLSNEEKEWNSELKQTNEKLCKLRRMVEVVKSKHENIVLQAVPITPTRMQKLESQNSLSASQLIKVHRVLKEQEINIGNLIEETKSLSLKLAKN</sequence>
<gene>
    <name evidence="8" type="primary">NUP88</name>
</gene>
<dbReference type="PANTHER" id="PTHR13257:SF0">
    <property type="entry name" value="NUCLEAR PORE COMPLEX PROTEIN NUP88"/>
    <property type="match status" value="1"/>
</dbReference>
<dbReference type="GO" id="GO:0006606">
    <property type="term" value="P:protein import into nucleus"/>
    <property type="evidence" value="ECO:0007669"/>
    <property type="project" value="TreeGrafter"/>
</dbReference>
<dbReference type="EMBL" id="HAAD01001587">
    <property type="protein sequence ID" value="CDG67819.1"/>
    <property type="molecule type" value="mRNA"/>
</dbReference>
<dbReference type="GO" id="GO:0005643">
    <property type="term" value="C:nuclear pore"/>
    <property type="evidence" value="ECO:0007669"/>
    <property type="project" value="UniProtKB-SubCell"/>
</dbReference>
<keyword evidence="5" id="KW-0811">Translocation</keyword>
<proteinExistence type="evidence at transcript level"/>
<reference evidence="8" key="1">
    <citation type="journal article" date="2013" name="Genome Biol. Evol.">
        <title>Punctuated emergences of genetic and phenotypic innovations in eumetazoan, bilaterian, euteleostome, and hominidae ancestors.</title>
        <authorList>
            <person name="Wenger Y."/>
            <person name="Galliot B."/>
        </authorList>
    </citation>
    <scope>NUCLEOTIDE SEQUENCE</scope>
    <source>
        <tissue evidence="8">Whole animals</tissue>
    </source>
</reference>
<evidence type="ECO:0000256" key="6">
    <source>
        <dbReference type="ARBA" id="ARBA00023132"/>
    </source>
</evidence>
<dbReference type="InterPro" id="IPR019321">
    <property type="entry name" value="Nucleoporin_Nup88"/>
</dbReference>
<dbReference type="AlphaFoldDB" id="T2M6Q5"/>
<dbReference type="OrthoDB" id="341482at2759"/>
<dbReference type="GO" id="GO:0017056">
    <property type="term" value="F:structural constituent of nuclear pore"/>
    <property type="evidence" value="ECO:0007669"/>
    <property type="project" value="InterPro"/>
</dbReference>
<dbReference type="InterPro" id="IPR037700">
    <property type="entry name" value="NUP88/NUP82"/>
</dbReference>
<keyword evidence="6" id="KW-0906">Nuclear pore complex</keyword>
<evidence type="ECO:0000256" key="4">
    <source>
        <dbReference type="ARBA" id="ARBA00022927"/>
    </source>
</evidence>
<evidence type="ECO:0000256" key="5">
    <source>
        <dbReference type="ARBA" id="ARBA00023010"/>
    </source>
</evidence>
<evidence type="ECO:0000313" key="8">
    <source>
        <dbReference type="EMBL" id="CDG67819.1"/>
    </source>
</evidence>
<dbReference type="GO" id="GO:0000055">
    <property type="term" value="P:ribosomal large subunit export from nucleus"/>
    <property type="evidence" value="ECO:0007669"/>
    <property type="project" value="InterPro"/>
</dbReference>
<keyword evidence="4" id="KW-0653">Protein transport</keyword>
<protein>
    <submittedName>
        <fullName evidence="8">Nuclear pore complex protein Nup88</fullName>
    </submittedName>
</protein>
<accession>T2M6Q5</accession>
<evidence type="ECO:0000256" key="7">
    <source>
        <dbReference type="ARBA" id="ARBA00023242"/>
    </source>
</evidence>
<dbReference type="GO" id="GO:0000056">
    <property type="term" value="P:ribosomal small subunit export from nucleus"/>
    <property type="evidence" value="ECO:0007669"/>
    <property type="project" value="InterPro"/>
</dbReference>
<name>T2M6Q5_HYDVU</name>
<evidence type="ECO:0000256" key="3">
    <source>
        <dbReference type="ARBA" id="ARBA00022816"/>
    </source>
</evidence>
<keyword evidence="3" id="KW-0509">mRNA transport</keyword>
<organism evidence="8">
    <name type="scientific">Hydra vulgaris</name>
    <name type="common">Hydra</name>
    <name type="synonym">Hydra attenuata</name>
    <dbReference type="NCBI Taxonomy" id="6087"/>
    <lineage>
        <taxon>Eukaryota</taxon>
        <taxon>Metazoa</taxon>
        <taxon>Cnidaria</taxon>
        <taxon>Hydrozoa</taxon>
        <taxon>Hydroidolina</taxon>
        <taxon>Anthoathecata</taxon>
        <taxon>Aplanulata</taxon>
        <taxon>Hydridae</taxon>
        <taxon>Hydra</taxon>
    </lineage>
</organism>
<dbReference type="Pfam" id="PF10168">
    <property type="entry name" value="Nup88"/>
    <property type="match status" value="1"/>
</dbReference>
<dbReference type="PANTHER" id="PTHR13257">
    <property type="entry name" value="NUCLEOPORIN NUP84-RELATED"/>
    <property type="match status" value="1"/>
</dbReference>